<evidence type="ECO:0000256" key="1">
    <source>
        <dbReference type="ARBA" id="ARBA00008618"/>
    </source>
</evidence>
<dbReference type="Gene3D" id="3.30.70.3580">
    <property type="entry name" value="Antirestriction protein"/>
    <property type="match status" value="1"/>
</dbReference>
<reference evidence="2" key="1">
    <citation type="submission" date="2022-11" db="EMBL/GenBank/DDBJ databases">
        <title>Robbsia betulipollinis sp. nov., isolated from pollen of birch (Betula pendula).</title>
        <authorList>
            <person name="Shi H."/>
            <person name="Ambika Manirajan B."/>
            <person name="Ratering S."/>
            <person name="Geissler-Plaum R."/>
            <person name="Schnell S."/>
        </authorList>
    </citation>
    <scope>NUCLEOTIDE SEQUENCE</scope>
    <source>
        <strain evidence="2">Bb-Pol-6</strain>
    </source>
</reference>
<organism evidence="2 3">
    <name type="scientific">Robbsia betulipollinis</name>
    <dbReference type="NCBI Taxonomy" id="2981849"/>
    <lineage>
        <taxon>Bacteria</taxon>
        <taxon>Pseudomonadati</taxon>
        <taxon>Pseudomonadota</taxon>
        <taxon>Betaproteobacteria</taxon>
        <taxon>Burkholderiales</taxon>
        <taxon>Burkholderiaceae</taxon>
        <taxon>Robbsia</taxon>
    </lineage>
</organism>
<sequence length="138" mass="15493">MTIEMEDQPITVKPVAAEMRANFLPTYFGKHFVRGEAMIYDWASRLSLEYSGGIWEFFELSNGGFYLAPLSGPVRVQWDLNGFDGVLSADAFGIVVTMFALCHLVELTRDRVIGQRYHHLRDFAFDHAEAATIGGAID</sequence>
<dbReference type="RefSeq" id="WP_267848305.1">
    <property type="nucleotide sequence ID" value="NZ_JAPMXC010000004.1"/>
</dbReference>
<gene>
    <name evidence="2" type="ORF">OVY01_14455</name>
</gene>
<keyword evidence="3" id="KW-1185">Reference proteome</keyword>
<accession>A0ABT3ZPD0</accession>
<dbReference type="Pfam" id="PF03230">
    <property type="entry name" value="Antirestrict"/>
    <property type="match status" value="1"/>
</dbReference>
<proteinExistence type="inferred from homology"/>
<comment type="similarity">
    <text evidence="1">Belongs to the antirestriction protein family.</text>
</comment>
<dbReference type="InterPro" id="IPR042297">
    <property type="entry name" value="Antirestriction_sf"/>
</dbReference>
<name>A0ABT3ZPD0_9BURK</name>
<dbReference type="Proteomes" id="UP001082899">
    <property type="component" value="Unassembled WGS sequence"/>
</dbReference>
<dbReference type="EMBL" id="JAPMXC010000004">
    <property type="protein sequence ID" value="MCY0388411.1"/>
    <property type="molecule type" value="Genomic_DNA"/>
</dbReference>
<protein>
    <submittedName>
        <fullName evidence="2">Antirestriction protein</fullName>
    </submittedName>
</protein>
<evidence type="ECO:0000313" key="3">
    <source>
        <dbReference type="Proteomes" id="UP001082899"/>
    </source>
</evidence>
<dbReference type="InterPro" id="IPR004914">
    <property type="entry name" value="Antirestrict"/>
</dbReference>
<comment type="caution">
    <text evidence="2">The sequence shown here is derived from an EMBL/GenBank/DDBJ whole genome shotgun (WGS) entry which is preliminary data.</text>
</comment>
<evidence type="ECO:0000313" key="2">
    <source>
        <dbReference type="EMBL" id="MCY0388411.1"/>
    </source>
</evidence>